<keyword evidence="3" id="KW-1185">Reference proteome</keyword>
<evidence type="ECO:0000313" key="3">
    <source>
        <dbReference type="Proteomes" id="UP001465755"/>
    </source>
</evidence>
<organism evidence="2 3">
    <name type="scientific">Symbiochloris irregularis</name>
    <dbReference type="NCBI Taxonomy" id="706552"/>
    <lineage>
        <taxon>Eukaryota</taxon>
        <taxon>Viridiplantae</taxon>
        <taxon>Chlorophyta</taxon>
        <taxon>core chlorophytes</taxon>
        <taxon>Trebouxiophyceae</taxon>
        <taxon>Trebouxiales</taxon>
        <taxon>Trebouxiaceae</taxon>
        <taxon>Symbiochloris</taxon>
    </lineage>
</organism>
<sequence length="360" mass="41276">MFLKRRTCHSHPIISWLRSLAEAISSPVWISASRLVTSPFANLPRLHALLLGQRYPAAGLAWLLFRQPMWYMLDLIFVHTRWQVWFHQDWERHRGPGVAVCRLIKNGARLLVMSLVCNVLSVVGMRYLYTPSTCLSFARRLHGLDRLSLSIFGAICLTRHLGYVLSGIQGRGGIHFGELILIRIDTMKCLAGFSWDLHNKWPPWQMFPEPLRPHDPVYVLRMALLHLAATVALHRGLRHRTFMQIIDGVLQGLQPHVWSRKEGLVPMVAMPDELADAFDECHDMLCPITQGLIVEPVVLHGKVYERWAITLWLKKGRGVPHSPMTQATVRDLQPCAELAQVLEQCRKQYHLKVIWEQAGL</sequence>
<dbReference type="Pfam" id="PF04564">
    <property type="entry name" value="U-box"/>
    <property type="match status" value="1"/>
</dbReference>
<name>A0AAW1P975_9CHLO</name>
<dbReference type="GO" id="GO:0016567">
    <property type="term" value="P:protein ubiquitination"/>
    <property type="evidence" value="ECO:0007669"/>
    <property type="project" value="InterPro"/>
</dbReference>
<comment type="caution">
    <text evidence="2">The sequence shown here is derived from an EMBL/GenBank/DDBJ whole genome shotgun (WGS) entry which is preliminary data.</text>
</comment>
<protein>
    <recommendedName>
        <fullName evidence="1">U-box domain-containing protein</fullName>
    </recommendedName>
</protein>
<evidence type="ECO:0000313" key="2">
    <source>
        <dbReference type="EMBL" id="KAK9804612.1"/>
    </source>
</evidence>
<reference evidence="2 3" key="1">
    <citation type="journal article" date="2024" name="Nat. Commun.">
        <title>Phylogenomics reveals the evolutionary origins of lichenization in chlorophyte algae.</title>
        <authorList>
            <person name="Puginier C."/>
            <person name="Libourel C."/>
            <person name="Otte J."/>
            <person name="Skaloud P."/>
            <person name="Haon M."/>
            <person name="Grisel S."/>
            <person name="Petersen M."/>
            <person name="Berrin J.G."/>
            <person name="Delaux P.M."/>
            <person name="Dal Grande F."/>
            <person name="Keller J."/>
        </authorList>
    </citation>
    <scope>NUCLEOTIDE SEQUENCE [LARGE SCALE GENOMIC DNA]</scope>
    <source>
        <strain evidence="2 3">SAG 2036</strain>
    </source>
</reference>
<dbReference type="EMBL" id="JALJOQ010000049">
    <property type="protein sequence ID" value="KAK9804612.1"/>
    <property type="molecule type" value="Genomic_DNA"/>
</dbReference>
<dbReference type="AlphaFoldDB" id="A0AAW1P975"/>
<dbReference type="GO" id="GO:0004842">
    <property type="term" value="F:ubiquitin-protein transferase activity"/>
    <property type="evidence" value="ECO:0007669"/>
    <property type="project" value="InterPro"/>
</dbReference>
<accession>A0AAW1P975</accession>
<gene>
    <name evidence="2" type="ORF">WJX73_008315</name>
</gene>
<dbReference type="SUPFAM" id="SSF57850">
    <property type="entry name" value="RING/U-box"/>
    <property type="match status" value="1"/>
</dbReference>
<dbReference type="InterPro" id="IPR003613">
    <property type="entry name" value="Ubox_domain"/>
</dbReference>
<dbReference type="InterPro" id="IPR013083">
    <property type="entry name" value="Znf_RING/FYVE/PHD"/>
</dbReference>
<dbReference type="Gene3D" id="3.30.40.10">
    <property type="entry name" value="Zinc/RING finger domain, C3HC4 (zinc finger)"/>
    <property type="match status" value="1"/>
</dbReference>
<dbReference type="Proteomes" id="UP001465755">
    <property type="component" value="Unassembled WGS sequence"/>
</dbReference>
<evidence type="ECO:0000259" key="1">
    <source>
        <dbReference type="Pfam" id="PF04564"/>
    </source>
</evidence>
<feature type="domain" description="U-box" evidence="1">
    <location>
        <begin position="284"/>
        <end position="334"/>
    </location>
</feature>
<proteinExistence type="predicted"/>